<name>A0A0E0DKK0_9ORYZ</name>
<evidence type="ECO:0000256" key="1">
    <source>
        <dbReference type="SAM" id="MobiDB-lite"/>
    </source>
</evidence>
<organism evidence="2">
    <name type="scientific">Oryza meridionalis</name>
    <dbReference type="NCBI Taxonomy" id="40149"/>
    <lineage>
        <taxon>Eukaryota</taxon>
        <taxon>Viridiplantae</taxon>
        <taxon>Streptophyta</taxon>
        <taxon>Embryophyta</taxon>
        <taxon>Tracheophyta</taxon>
        <taxon>Spermatophyta</taxon>
        <taxon>Magnoliopsida</taxon>
        <taxon>Liliopsida</taxon>
        <taxon>Poales</taxon>
        <taxon>Poaceae</taxon>
        <taxon>BOP clade</taxon>
        <taxon>Oryzoideae</taxon>
        <taxon>Oryzeae</taxon>
        <taxon>Oryzinae</taxon>
        <taxon>Oryza</taxon>
    </lineage>
</organism>
<proteinExistence type="predicted"/>
<dbReference type="AlphaFoldDB" id="A0A0E0DKK0"/>
<dbReference type="Gramene" id="OMERI04G25880.2">
    <property type="protein sequence ID" value="OMERI04G25880.2"/>
    <property type="gene ID" value="OMERI04G25880"/>
</dbReference>
<keyword evidence="3" id="KW-1185">Reference proteome</keyword>
<reference evidence="2" key="1">
    <citation type="submission" date="2015-04" db="UniProtKB">
        <authorList>
            <consortium name="EnsemblPlants"/>
        </authorList>
    </citation>
    <scope>IDENTIFICATION</scope>
</reference>
<reference evidence="2" key="2">
    <citation type="submission" date="2018-05" db="EMBL/GenBank/DDBJ databases">
        <title>OmerRS3 (Oryza meridionalis Reference Sequence Version 3).</title>
        <authorList>
            <person name="Zhang J."/>
            <person name="Kudrna D."/>
            <person name="Lee S."/>
            <person name="Talag J."/>
            <person name="Welchert J."/>
            <person name="Wing R.A."/>
        </authorList>
    </citation>
    <scope>NUCLEOTIDE SEQUENCE [LARGE SCALE GENOMIC DNA]</scope>
    <source>
        <strain evidence="2">cv. OR44</strain>
    </source>
</reference>
<protein>
    <submittedName>
        <fullName evidence="2">Uncharacterized protein</fullName>
    </submittedName>
</protein>
<evidence type="ECO:0000313" key="2">
    <source>
        <dbReference type="EnsemblPlants" id="OMERI04G25880.2"/>
    </source>
</evidence>
<dbReference type="HOGENOM" id="CLU_2835505_0_0_1"/>
<dbReference type="Proteomes" id="UP000008021">
    <property type="component" value="Chromosome 4"/>
</dbReference>
<evidence type="ECO:0000313" key="3">
    <source>
        <dbReference type="Proteomes" id="UP000008021"/>
    </source>
</evidence>
<accession>A0A0E0DKK0</accession>
<sequence length="66" mass="6824">MDGEQVAHRIPAPQLDAVHVSPTSAPPSPPATQHAATMASSRGNVDAAAIARRSMQADAWHMPSIG</sequence>
<feature type="region of interest" description="Disordered" evidence="1">
    <location>
        <begin position="1"/>
        <end position="41"/>
    </location>
</feature>
<dbReference type="EnsemblPlants" id="OMERI04G25880.2">
    <property type="protein sequence ID" value="OMERI04G25880.2"/>
    <property type="gene ID" value="OMERI04G25880"/>
</dbReference>